<feature type="region of interest" description="Disordered" evidence="2">
    <location>
        <begin position="1936"/>
        <end position="1968"/>
    </location>
</feature>
<dbReference type="SMART" id="SM00181">
    <property type="entry name" value="EGF"/>
    <property type="match status" value="5"/>
</dbReference>
<name>A0A9W6BYW1_9CHLO</name>
<evidence type="ECO:0000313" key="6">
    <source>
        <dbReference type="Proteomes" id="UP001165080"/>
    </source>
</evidence>
<dbReference type="InterPro" id="IPR017853">
    <property type="entry name" value="GH"/>
</dbReference>
<keyword evidence="3" id="KW-0472">Membrane</keyword>
<keyword evidence="3" id="KW-1133">Transmembrane helix</keyword>
<feature type="disulfide bond" evidence="1">
    <location>
        <begin position="1185"/>
        <end position="1195"/>
    </location>
</feature>
<evidence type="ECO:0000256" key="1">
    <source>
        <dbReference type="PROSITE-ProRule" id="PRU00076"/>
    </source>
</evidence>
<accession>A0A9W6BYW1</accession>
<keyword evidence="1" id="KW-0245">EGF-like domain</keyword>
<evidence type="ECO:0000256" key="2">
    <source>
        <dbReference type="SAM" id="MobiDB-lite"/>
    </source>
</evidence>
<feature type="compositionally biased region" description="Pro residues" evidence="2">
    <location>
        <begin position="1940"/>
        <end position="1960"/>
    </location>
</feature>
<feature type="compositionally biased region" description="Low complexity" evidence="2">
    <location>
        <begin position="3571"/>
        <end position="3584"/>
    </location>
</feature>
<feature type="compositionally biased region" description="Low complexity" evidence="2">
    <location>
        <begin position="3633"/>
        <end position="3645"/>
    </location>
</feature>
<comment type="caution">
    <text evidence="5">The sequence shown here is derived from an EMBL/GenBank/DDBJ whole genome shotgun (WGS) entry which is preliminary data.</text>
</comment>
<comment type="caution">
    <text evidence="1">Lacks conserved residue(s) required for the propagation of feature annotation.</text>
</comment>
<keyword evidence="6" id="KW-1185">Reference proteome</keyword>
<evidence type="ECO:0000259" key="4">
    <source>
        <dbReference type="PROSITE" id="PS50026"/>
    </source>
</evidence>
<dbReference type="Proteomes" id="UP001165080">
    <property type="component" value="Unassembled WGS sequence"/>
</dbReference>
<dbReference type="SUPFAM" id="SSF51445">
    <property type="entry name" value="(Trans)glycosidases"/>
    <property type="match status" value="1"/>
</dbReference>
<dbReference type="InterPro" id="IPR052485">
    <property type="entry name" value="MEGF_diff_regulators"/>
</dbReference>
<dbReference type="GO" id="GO:0016020">
    <property type="term" value="C:membrane"/>
    <property type="evidence" value="ECO:0007669"/>
    <property type="project" value="TreeGrafter"/>
</dbReference>
<dbReference type="PANTHER" id="PTHR24052">
    <property type="entry name" value="DELTA-RELATED"/>
    <property type="match status" value="1"/>
</dbReference>
<feature type="transmembrane region" description="Helical" evidence="3">
    <location>
        <begin position="3517"/>
        <end position="3539"/>
    </location>
</feature>
<evidence type="ECO:0000313" key="5">
    <source>
        <dbReference type="EMBL" id="GLC60709.1"/>
    </source>
</evidence>
<feature type="compositionally biased region" description="Polar residues" evidence="2">
    <location>
        <begin position="137"/>
        <end position="156"/>
    </location>
</feature>
<feature type="region of interest" description="Disordered" evidence="2">
    <location>
        <begin position="137"/>
        <end position="158"/>
    </location>
</feature>
<dbReference type="Pfam" id="PF02010">
    <property type="entry name" value="REJ"/>
    <property type="match status" value="1"/>
</dbReference>
<feature type="region of interest" description="Disordered" evidence="2">
    <location>
        <begin position="3633"/>
        <end position="3688"/>
    </location>
</feature>
<keyword evidence="1" id="KW-1015">Disulfide bond</keyword>
<dbReference type="PROSITE" id="PS50026">
    <property type="entry name" value="EGF_3"/>
    <property type="match status" value="2"/>
</dbReference>
<feature type="region of interest" description="Disordered" evidence="2">
    <location>
        <begin position="3547"/>
        <end position="3600"/>
    </location>
</feature>
<dbReference type="InterPro" id="IPR000742">
    <property type="entry name" value="EGF"/>
</dbReference>
<reference evidence="5 6" key="1">
    <citation type="journal article" date="2023" name="Commun. Biol.">
        <title>Reorganization of the ancestral sex-determining regions during the evolution of trioecy in Pleodorina starrii.</title>
        <authorList>
            <person name="Takahashi K."/>
            <person name="Suzuki S."/>
            <person name="Kawai-Toyooka H."/>
            <person name="Yamamoto K."/>
            <person name="Hamaji T."/>
            <person name="Ootsuki R."/>
            <person name="Yamaguchi H."/>
            <person name="Kawachi M."/>
            <person name="Higashiyama T."/>
            <person name="Nozaki H."/>
        </authorList>
    </citation>
    <scope>NUCLEOTIDE SEQUENCE [LARGE SCALE GENOMIC DNA]</scope>
    <source>
        <strain evidence="5 6">NIES-4479</strain>
    </source>
</reference>
<dbReference type="PROSITE" id="PS00022">
    <property type="entry name" value="EGF_1"/>
    <property type="match status" value="2"/>
</dbReference>
<feature type="disulfide bond" evidence="1">
    <location>
        <begin position="1124"/>
        <end position="1133"/>
    </location>
</feature>
<organism evidence="5 6">
    <name type="scientific">Pleodorina starrii</name>
    <dbReference type="NCBI Taxonomy" id="330485"/>
    <lineage>
        <taxon>Eukaryota</taxon>
        <taxon>Viridiplantae</taxon>
        <taxon>Chlorophyta</taxon>
        <taxon>core chlorophytes</taxon>
        <taxon>Chlorophyceae</taxon>
        <taxon>CS clade</taxon>
        <taxon>Chlamydomonadales</taxon>
        <taxon>Volvocaceae</taxon>
        <taxon>Pleodorina</taxon>
    </lineage>
</organism>
<protein>
    <recommendedName>
        <fullName evidence="4">EGF-like domain-containing protein</fullName>
    </recommendedName>
</protein>
<dbReference type="InterPro" id="IPR002859">
    <property type="entry name" value="PKD/REJ-like"/>
</dbReference>
<feature type="disulfide bond" evidence="1">
    <location>
        <begin position="1203"/>
        <end position="1212"/>
    </location>
</feature>
<dbReference type="Gene3D" id="2.10.25.10">
    <property type="entry name" value="Laminin"/>
    <property type="match status" value="2"/>
</dbReference>
<dbReference type="PANTHER" id="PTHR24052:SF8">
    <property type="entry name" value="NIMROD A, ISOFORM E"/>
    <property type="match status" value="1"/>
</dbReference>
<feature type="domain" description="EGF-like" evidence="4">
    <location>
        <begin position="1181"/>
        <end position="1213"/>
    </location>
</feature>
<feature type="compositionally biased region" description="Polar residues" evidence="2">
    <location>
        <begin position="2697"/>
        <end position="2706"/>
    </location>
</feature>
<feature type="domain" description="EGF-like" evidence="4">
    <location>
        <begin position="1101"/>
        <end position="1134"/>
    </location>
</feature>
<proteinExistence type="predicted"/>
<keyword evidence="3" id="KW-0812">Transmembrane</keyword>
<dbReference type="PROSITE" id="PS01186">
    <property type="entry name" value="EGF_2"/>
    <property type="match status" value="1"/>
</dbReference>
<dbReference type="EMBL" id="BRXU01000037">
    <property type="protein sequence ID" value="GLC60709.1"/>
    <property type="molecule type" value="Genomic_DNA"/>
</dbReference>
<sequence>MRPDGYPAGLNATAGAQWSAVTTIGKDGAYYTAGRYVVLYDGNGTVELSGDAAWPPVAAAAGRVVIDVTPSTTGLSVRITSSSLTDPVVNIRIVPLANEINYQQNPFHPEFLDMLKGIPLLRFSAWMWTSYSSDNPRTAPRNWTSRTTTRHSSQVRDSGDGVAVEHLVQLANAVGANMWISLPRAAHESDPYIYNMVSYIAANLSSSLSLTVEYGIDGPGWLSSHLPNQTRLLSVVARRAWADGGRPRSQLRVVMTTSGQSPGSALSSVGSNVSFIDAYALPGSFGGNAYWAWAGKVNPTYWGDPSQFSGSRTEAPSLETVMRLLRSSVIAADVGYHKSYQWLQGVGLDALAYMAGPDMSGPWYGARSNYDRAMSTCGRNTSTYPCYWSNIYPPLNNNGVPSSFNWTTREEFTATLASMAPNASREAALESVLRQARLHDSLYDIVLDSLWRWHNQTGGGDLVIDLTRTTTPCSKAPGASTKIYAPDECRGTPEAAALIVARPTGTPTYRALRAWLAAVAANGSAAAPGSLPRSSADATSPPVPRPAVVCAPACVYGSCVNGSCACWAGVSGASCDVLPAAGAGGTPSACNPRVGVNLEGISDWSRSWTFVDVFKASRDWFPQSFIPGVGGWSTGAAVSLIRRPDGPGGRTAVGYPDVLPPFQRVATLVVRDLQAHAPGGWYTILYDGKGALDFSMSDVKEIVFVEAGHIKVAFYPSTEFNNGMLVMLERTDPTDPLRNIRVLMPGYEQAAVWGDQPFHPAFLSWLRPFGLLRFMDWMHSNAEALPVEWEQRPRPEDISFASNLGGVPLEYMLMLVNMLGADPWFNMPFAASDDYIAHFAAAVRDGLRPDLRVYVEYGNELWHTGFPGGRYAQAMGLKLNTTEQGDKYYGGATNEARLCFTGQRTANISKIWKAAWGSRAAQVVVVVSGQQVQNITSDKLLSCGGAAAHIDALAVAPYFGSYNGARDTNLTVYMNTTLPPYVNEAISYVKLHAAVAAKYGKPLLAYEAGTSMTGDGSSNDLAIAANRDPAMAGVYRMYLEGLVAANVSRVVHYSSITAYTKHGSWGLMEAQDQDPDEAPKYQGLMSYLNATLTCALPAPPNASTCPGQGCSGNGQCLANGRCSCYSGFSGDDCSNVSYVEVVQCGYKCTFDQGWCNVSTVRKKTRTWSCTCKPGITGLTCGIVACPNDCSWNGECLDQGICACYPGYQGPDCGIDCGCGGHGRCAESSTSNSTSSDTAASCICDMGWRLGPSGKCDTWDCRGCARNTSCAGPGECGCTETCVYGTCFHGTCRCWAGYGGPSCNVSDAEAEGLGFPRHDFVPRLNRGSLAGINLGGTSYWRTEWIWIDVMKSSSGWMTTYALDTSVEVKFDTGVPLELRPDGYPARLPPGVIAHKLLQRDQLRHTWPGRYVVLYDGDGRLNFEYDARVASRAKGRLEIIFRPTADLACAATGAAYCGDNGIRLALTATNPANPLRNIRIVPTAEGPAASAGGAGAGGAWESRTERAPFHPWFLKSVARYHVIRFMGLMDTNGDSGGAAVLAGNLTGWEARRKPDADTQAGPGGIALEYIVQLCNLLGADPWVNVHHLADDAYVTSMATLMRDTLRPDVKIYVEHSNEVWNGLFPQAQYARATGLSLNLSTDATKAGYRYHALRTAQIASTFRSVFASAPGGGAARVRVVLGGWTTLCGTNNSGCGAVVLNETLGWGASYLQQLALGGAALQQQQQARINVSLAKPDYYGVTGYWGCDLGLNGAVEVGMSVDAMIAKCNTTLNATEAAARAVVAAAARYGVPLILYEAGPSIVESSAIHTGSTTVGLAAKFMDVNRHPAMYGLYGAYLEAFRRAGLVGEGRPWMQFVSTGAFTKYGSWGLQEYTGQPLSTAPKYRALMDWLDAQVAGPSLQVLPNWTDIKHTHSCACVCVCVQVNLTAAGNVSAGNATAAGGPPPNTTAPPPAAPPSPPPRRPLCMHLSTHGGPAAGISGTAGGGGVSLGEGLLAGPPAVSLPAAGQVVLQGTIAPIRWSTVGWAPGALPPGFEISLWYLTDCSSDPPAGATQREQQKAASEAISVLPAPAPTTPGELDVYVPRAFEDAGLAAAVAVAESHKQQLWGRRLPRFFLRLRDDVSTNYSEPFDISPGVEYAPGNWSGCNCSANEPNASMSIERRNATCRHLPELAGGGGLLDYLLATGRQPLPLAPQPACDPFPGWNISRPAIDPSCTIDENGCRNYRTDMRGAWAWSAFKLVTDCTAQSSPYPVPPALHSNATNSSAAAAAADSLPTPSPSSSPAGDLLIWNTSVCKSLIWGDAPPETRDCACPGLGPSLGLRLGLQSAQLTDDGRAVRVALSAPPAPLRLVPCNSVFEPASSVLLGGGAALCSTSTSAISGGPSVLEIQLAANATLRAGQTLTLMTHGSALLGALNTSQAFSGSVAVSTCENCASPTAALTGPSTISRTTCTSAAASLLSAAAPRPPITFDASQSSDPSGRAVWAVEVTWEVEAESPWEGEAAAASNTDAVRISLAALWGAVRRANGKESIRDRLTLSLNSTEEAALQEGVTYTLKVRVTSWLGSSDSATAAFILLDSNPAPTVTISGPAVQTARIRSGLRLWAEVAGGACKGRTLTWSWSSPSGWSGLPPSGLGGQQLLIKGPLSSVAHGQNITLRVTATYDAASSRAASGSADVTVGVSGSAPLAALSGPAGDVPNNVTLTFSATRSSDPDADPASPQSTLRYEWGCRRSDVPTTPCFTSFSRQGDFASTLGVWTLPAGLLSTDVWHVISVTLSREVAAGTTPLTAFASITLRPRDAARPFPRGQLTRQCAAAGCGSPHSTDRNLTVLLQLEPPYNTAATAAAVTVSWSSAEAAAVSSLTAATASSDPTSGLPEGAFLLTVPAAALPAAQNSTTITITANMSAAAIGSAAAASGFATVTVPLNGAPYCNLSATDPSACLGLTIRDSTFPSAAFTLTAHDWADAGQQDSRGLKYEFGVRQAIALAGGATTIATNVVQQLGTATSATLVGLPQGVVQLYGCAIDSDGSRTCGRVNVTVDPPAAGFNATATLAAINITDLIQAAHQFAQLARVAANSTSSSSSSSGGGSGGSDAAAVAEMVADMSVALVQAMLSGGALDDAEQAPQAIAAMVSLASSAAVLPDKARDAFLTAVKSAAESLATATATATDSGSGSPASLNSFVTQLCRLLAATLPPGTSSLASNSTARRALLEPASTTATVSTAVLSAWARLKDMRQVLDHMGDALGRQAVPRGPYLASGDGGVYVSAASLPSTAAATTGSGDAAKVIVQLRAGPDAVAAAAAASADASDDSSTLSRRSRRRLNLLLSTTTGADPNVDTQLVLTGDAAVSGTGYGIDLQYSPSSAAQLATAVSAALPASVSLLSGLITLTWNAAASSSSSSSASAASSTASVPPALDGSSSFLTLSIPAPGYNSSKRAACLMYNATTNAVTGGLPGLTAGGGAAATYDSATGRLSCNVSAVGTYFVAQAAVQDAAAKKDGGGHDTDGGGGDHLNVGALVGGIIGGVAGLVLLAALGVALTLFLARRRERARVATAAGRGGDDDRDGGGGGGGSPMGGRASSPASGARAAVPTVGNEADGGGGNQLVSKPPLAAAVGEGRVVVTPRQASARRLLAAAVGGSRSRVRPVSGSRARDEDDDGAGVDVDVYGKEVQRSTRSGAALIRQESLTQQQQQ</sequence>
<evidence type="ECO:0000256" key="3">
    <source>
        <dbReference type="SAM" id="Phobius"/>
    </source>
</evidence>
<gene>
    <name evidence="5" type="primary">PLEST011066</name>
    <name evidence="5" type="ORF">PLESTB_001660900</name>
</gene>
<feature type="region of interest" description="Disordered" evidence="2">
    <location>
        <begin position="2697"/>
        <end position="2719"/>
    </location>
</feature>